<organism evidence="4 5">
    <name type="scientific">Mycoplasma amphoriforme A39</name>
    <dbReference type="NCBI Taxonomy" id="572419"/>
    <lineage>
        <taxon>Bacteria</taxon>
        <taxon>Bacillati</taxon>
        <taxon>Mycoplasmatota</taxon>
        <taxon>Mollicutes</taxon>
        <taxon>Mycoplasmataceae</taxon>
        <taxon>Mycoplasma</taxon>
    </lineage>
</organism>
<dbReference type="GO" id="GO:0046872">
    <property type="term" value="F:metal ion binding"/>
    <property type="evidence" value="ECO:0007669"/>
    <property type="project" value="TreeGrafter"/>
</dbReference>
<sequence length="96" mass="10971">MIKPLHDNILVEPIVEETVSNKGIILTTNHDENQNTTKGKIVALADGFLYKEDKQFRFQVNLGDVVYFKEYSGTTVVDDNKTYKMLSYDEIVGIKK</sequence>
<reference evidence="4 5" key="1">
    <citation type="journal article" date="2015" name="Clin. Infect. Dis.">
        <title>Genomic Investigations unmask Mycoplasma amphoriforme, a new respiratory pathogen.</title>
        <authorList>
            <person name="Gillespie S.H."/>
            <person name="Ling C.L."/>
            <person name="Oravcova K."/>
            <person name="Pinheiro M."/>
            <person name="Wells L."/>
            <person name="Bryant J.M."/>
            <person name="McHugh T.D."/>
            <person name="Bebear C."/>
            <person name="Webster D."/>
            <person name="Harris S.R."/>
            <person name="Seth-Smith H.M."/>
            <person name="Thomson N.R."/>
        </authorList>
    </citation>
    <scope>NUCLEOTIDE SEQUENCE [LARGE SCALE GENOMIC DNA]</scope>
    <source>
        <strain evidence="4 5">A39</strain>
    </source>
</reference>
<name>A0A292II38_9MOLU</name>
<dbReference type="KEGG" id="mamp:MAMA39_04910"/>
<dbReference type="AlphaFoldDB" id="A0A292II38"/>
<evidence type="ECO:0000313" key="4">
    <source>
        <dbReference type="EMBL" id="CDN40609.1"/>
    </source>
</evidence>
<dbReference type="SMART" id="SM00883">
    <property type="entry name" value="Cpn10"/>
    <property type="match status" value="1"/>
</dbReference>
<dbReference type="PRINTS" id="PR00297">
    <property type="entry name" value="CHAPERONIN10"/>
</dbReference>
<evidence type="ECO:0000313" key="5">
    <source>
        <dbReference type="Proteomes" id="UP000261764"/>
    </source>
</evidence>
<proteinExistence type="inferred from homology"/>
<dbReference type="GO" id="GO:0044183">
    <property type="term" value="F:protein folding chaperone"/>
    <property type="evidence" value="ECO:0007669"/>
    <property type="project" value="InterPro"/>
</dbReference>
<dbReference type="InterPro" id="IPR037124">
    <property type="entry name" value="Chaperonin_GroES_sf"/>
</dbReference>
<dbReference type="Pfam" id="PF00166">
    <property type="entry name" value="Cpn10"/>
    <property type="match status" value="1"/>
</dbReference>
<dbReference type="RefSeq" id="WP_343251234.1">
    <property type="nucleotide sequence ID" value="NZ_HG937516.1"/>
</dbReference>
<evidence type="ECO:0000256" key="1">
    <source>
        <dbReference type="ARBA" id="ARBA00006975"/>
    </source>
</evidence>
<accession>A0A292II38</accession>
<dbReference type="InterPro" id="IPR020818">
    <property type="entry name" value="Chaperonin_GroES"/>
</dbReference>
<dbReference type="PANTHER" id="PTHR10772:SF63">
    <property type="entry name" value="20 KDA CHAPERONIN, CHLOROPLASTIC"/>
    <property type="match status" value="1"/>
</dbReference>
<evidence type="ECO:0000256" key="2">
    <source>
        <dbReference type="ARBA" id="ARBA00023186"/>
    </source>
</evidence>
<dbReference type="CDD" id="cd00320">
    <property type="entry name" value="cpn10"/>
    <property type="match status" value="1"/>
</dbReference>
<dbReference type="GO" id="GO:0051082">
    <property type="term" value="F:unfolded protein binding"/>
    <property type="evidence" value="ECO:0007669"/>
    <property type="project" value="TreeGrafter"/>
</dbReference>
<dbReference type="PANTHER" id="PTHR10772">
    <property type="entry name" value="10 KDA HEAT SHOCK PROTEIN"/>
    <property type="match status" value="1"/>
</dbReference>
<dbReference type="Proteomes" id="UP000261764">
    <property type="component" value="Chromosome I"/>
</dbReference>
<evidence type="ECO:0000256" key="3">
    <source>
        <dbReference type="RuleBase" id="RU000535"/>
    </source>
</evidence>
<dbReference type="GO" id="GO:0051087">
    <property type="term" value="F:protein-folding chaperone binding"/>
    <property type="evidence" value="ECO:0007669"/>
    <property type="project" value="TreeGrafter"/>
</dbReference>
<dbReference type="EMBL" id="HG937516">
    <property type="protein sequence ID" value="CDN40609.1"/>
    <property type="molecule type" value="Genomic_DNA"/>
</dbReference>
<dbReference type="SUPFAM" id="SSF50129">
    <property type="entry name" value="GroES-like"/>
    <property type="match status" value="1"/>
</dbReference>
<gene>
    <name evidence="4" type="ORF">MAMA39_04910</name>
</gene>
<dbReference type="GO" id="GO:0005524">
    <property type="term" value="F:ATP binding"/>
    <property type="evidence" value="ECO:0007669"/>
    <property type="project" value="InterPro"/>
</dbReference>
<comment type="function">
    <text evidence="3">Together with the chaperonin GroEL, plays an essential role in assisting protein folding. The GroEL-GroES system forms a nano-cage that allows encapsulation of the non-native substrate proteins and provides a physical environment optimized to promote and accelerate protein folding. GroES binds to the apical surface of the GroEL ring, thereby capping the opening of the GroEL channel.</text>
</comment>
<comment type="similarity">
    <text evidence="1 3">Belongs to the GroES chaperonin family.</text>
</comment>
<keyword evidence="5" id="KW-1185">Reference proteome</keyword>
<keyword evidence="2 3" id="KW-0143">Chaperone</keyword>
<dbReference type="InterPro" id="IPR011032">
    <property type="entry name" value="GroES-like_sf"/>
</dbReference>
<protein>
    <recommendedName>
        <fullName evidence="3">10 kDa chaperonin</fullName>
    </recommendedName>
</protein>
<dbReference type="Gene3D" id="2.30.33.40">
    <property type="entry name" value="GroES chaperonin"/>
    <property type="match status" value="1"/>
</dbReference>
<comment type="subunit">
    <text evidence="3">Heptamer of 7 subunits arranged in a ring.</text>
</comment>